<dbReference type="AlphaFoldDB" id="A0A378YCH3"/>
<dbReference type="Pfam" id="PF00107">
    <property type="entry name" value="ADH_zinc_N"/>
    <property type="match status" value="1"/>
</dbReference>
<dbReference type="Pfam" id="PF08240">
    <property type="entry name" value="ADH_N"/>
    <property type="match status" value="1"/>
</dbReference>
<keyword evidence="3" id="KW-1185">Reference proteome</keyword>
<dbReference type="Gene3D" id="3.40.50.720">
    <property type="entry name" value="NAD(P)-binding Rossmann-like Domain"/>
    <property type="match status" value="1"/>
</dbReference>
<dbReference type="STRING" id="1406858.GCA_000710895_02388"/>
<dbReference type="EC" id="1.1.1.1" evidence="2"/>
<dbReference type="Proteomes" id="UP000255467">
    <property type="component" value="Unassembled WGS sequence"/>
</dbReference>
<keyword evidence="2" id="KW-0560">Oxidoreductase</keyword>
<dbReference type="SUPFAM" id="SSF51735">
    <property type="entry name" value="NAD(P)-binding Rossmann-fold domains"/>
    <property type="match status" value="1"/>
</dbReference>
<protein>
    <submittedName>
        <fullName evidence="2">Alcohol dehydrogenase</fullName>
        <ecNumber evidence="2">1.1.1.1</ecNumber>
    </submittedName>
</protein>
<evidence type="ECO:0000313" key="2">
    <source>
        <dbReference type="EMBL" id="SUA74069.1"/>
    </source>
</evidence>
<dbReference type="CDD" id="cd05289">
    <property type="entry name" value="MDR_like_2"/>
    <property type="match status" value="1"/>
</dbReference>
<dbReference type="PANTHER" id="PTHR43677">
    <property type="entry name" value="SHORT-CHAIN DEHYDROGENASE/REDUCTASE"/>
    <property type="match status" value="1"/>
</dbReference>
<dbReference type="InterPro" id="IPR013154">
    <property type="entry name" value="ADH-like_N"/>
</dbReference>
<dbReference type="InterPro" id="IPR013149">
    <property type="entry name" value="ADH-like_C"/>
</dbReference>
<name>A0A378YCH3_9NOCA</name>
<dbReference type="GO" id="GO:0004022">
    <property type="term" value="F:alcohol dehydrogenase (NAD+) activity"/>
    <property type="evidence" value="ECO:0007669"/>
    <property type="project" value="UniProtKB-EC"/>
</dbReference>
<dbReference type="RefSeq" id="WP_051037862.1">
    <property type="nucleotide sequence ID" value="NZ_UGRY01000002.1"/>
</dbReference>
<proteinExistence type="predicted"/>
<organism evidence="2 3">
    <name type="scientific">Nocardia otitidiscaviarum</name>
    <dbReference type="NCBI Taxonomy" id="1823"/>
    <lineage>
        <taxon>Bacteria</taxon>
        <taxon>Bacillati</taxon>
        <taxon>Actinomycetota</taxon>
        <taxon>Actinomycetes</taxon>
        <taxon>Mycobacteriales</taxon>
        <taxon>Nocardiaceae</taxon>
        <taxon>Nocardia</taxon>
    </lineage>
</organism>
<dbReference type="InterPro" id="IPR011032">
    <property type="entry name" value="GroES-like_sf"/>
</dbReference>
<accession>A0A378YCH3</accession>
<feature type="domain" description="Enoyl reductase (ER)" evidence="1">
    <location>
        <begin position="11"/>
        <end position="323"/>
    </location>
</feature>
<sequence>MRAIVVREFGGTPEPADMPVPEPGPGQLRIRLDAAGVNPFDRKIIDGVLDGRLPHDFPLIPGLDGAGTVSALGAGVPEFAVGDRVAGKWLVPPVGHGTFAEYIVVPHDGVIARLPDEVTALAAAALPTAGLTALDLLEGAAVGAGQTVLIPGAAGGVGSFLVQLAAAAGAHVIATARPDDADRMIRLGATEVIGYSRTVPVSESPEPALDQPTIAESVRMTHPDGIDALLDLVSPPATLRELAALVRPGGAVFSTIGSVDTADLQTRGIKGGNINSQGSAAGLARLLAAAAAGDLVVPVDHAVPLAEAATVIGGSGARGKTVLVI</sequence>
<dbReference type="InterPro" id="IPR051397">
    <property type="entry name" value="Zn-ADH-like_protein"/>
</dbReference>
<evidence type="ECO:0000313" key="3">
    <source>
        <dbReference type="Proteomes" id="UP000255467"/>
    </source>
</evidence>
<dbReference type="InterPro" id="IPR020843">
    <property type="entry name" value="ER"/>
</dbReference>
<dbReference type="OrthoDB" id="3613651at2"/>
<evidence type="ECO:0000259" key="1">
    <source>
        <dbReference type="SMART" id="SM00829"/>
    </source>
</evidence>
<gene>
    <name evidence="2" type="primary">adh_1</name>
    <name evidence="2" type="ORF">NCTC1934_01395</name>
</gene>
<dbReference type="EMBL" id="UGRY01000002">
    <property type="protein sequence ID" value="SUA74069.1"/>
    <property type="molecule type" value="Genomic_DNA"/>
</dbReference>
<dbReference type="SMART" id="SM00829">
    <property type="entry name" value="PKS_ER"/>
    <property type="match status" value="1"/>
</dbReference>
<reference evidence="2 3" key="1">
    <citation type="submission" date="2018-06" db="EMBL/GenBank/DDBJ databases">
        <authorList>
            <consortium name="Pathogen Informatics"/>
            <person name="Doyle S."/>
        </authorList>
    </citation>
    <scope>NUCLEOTIDE SEQUENCE [LARGE SCALE GENOMIC DNA]</scope>
    <source>
        <strain evidence="2 3">NCTC1934</strain>
    </source>
</reference>
<dbReference type="InterPro" id="IPR036291">
    <property type="entry name" value="NAD(P)-bd_dom_sf"/>
</dbReference>
<dbReference type="SUPFAM" id="SSF50129">
    <property type="entry name" value="GroES-like"/>
    <property type="match status" value="1"/>
</dbReference>
<dbReference type="PANTHER" id="PTHR43677:SF4">
    <property type="entry name" value="QUINONE OXIDOREDUCTASE-LIKE PROTEIN 2"/>
    <property type="match status" value="1"/>
</dbReference>
<dbReference type="Gene3D" id="3.90.180.10">
    <property type="entry name" value="Medium-chain alcohol dehydrogenases, catalytic domain"/>
    <property type="match status" value="1"/>
</dbReference>